<protein>
    <submittedName>
        <fullName evidence="2">Uncharacterized protein</fullName>
    </submittedName>
</protein>
<reference evidence="2" key="1">
    <citation type="submission" date="2023-04" db="EMBL/GenBank/DDBJ databases">
        <authorList>
            <consortium name="ELIXIR-Norway"/>
        </authorList>
    </citation>
    <scope>NUCLEOTIDE SEQUENCE [LARGE SCALE GENOMIC DNA]</scope>
</reference>
<dbReference type="EMBL" id="OX459940">
    <property type="protein sequence ID" value="CAI9174274.1"/>
    <property type="molecule type" value="Genomic_DNA"/>
</dbReference>
<keyword evidence="3" id="KW-1185">Reference proteome</keyword>
<gene>
    <name evidence="2" type="ORF">MRATA1EN1_LOCUS23236</name>
</gene>
<evidence type="ECO:0000313" key="2">
    <source>
        <dbReference type="EMBL" id="CAI9174274.1"/>
    </source>
</evidence>
<feature type="region of interest" description="Disordered" evidence="1">
    <location>
        <begin position="1"/>
        <end position="153"/>
    </location>
</feature>
<feature type="compositionally biased region" description="Basic residues" evidence="1">
    <location>
        <begin position="74"/>
        <end position="100"/>
    </location>
</feature>
<evidence type="ECO:0000313" key="3">
    <source>
        <dbReference type="Proteomes" id="UP001176941"/>
    </source>
</evidence>
<accession>A0ABN8ZKL0</accession>
<feature type="compositionally biased region" description="Low complexity" evidence="1">
    <location>
        <begin position="125"/>
        <end position="136"/>
    </location>
</feature>
<name>A0ABN8ZKL0_RANTA</name>
<sequence length="169" mass="18000">MVSPQASPGAQVRGGRARTHAAAGSLTRRPSRSPRGLPPPGSRGLSPAWWPQRRPSSSISEPGPQLRPPPRGMPSRRHHGHRRRLRASRVPRRAGARRRSHGDAEGAAPSAGHSGSVPRLPPRPGRLAGLVVYPGRQLPPPRPPSPAPRGLRRAVLPLGKWGLPEAGKS</sequence>
<proteinExistence type="predicted"/>
<organism evidence="2 3">
    <name type="scientific">Rangifer tarandus platyrhynchus</name>
    <name type="common">Svalbard reindeer</name>
    <dbReference type="NCBI Taxonomy" id="3082113"/>
    <lineage>
        <taxon>Eukaryota</taxon>
        <taxon>Metazoa</taxon>
        <taxon>Chordata</taxon>
        <taxon>Craniata</taxon>
        <taxon>Vertebrata</taxon>
        <taxon>Euteleostomi</taxon>
        <taxon>Mammalia</taxon>
        <taxon>Eutheria</taxon>
        <taxon>Laurasiatheria</taxon>
        <taxon>Artiodactyla</taxon>
        <taxon>Ruminantia</taxon>
        <taxon>Pecora</taxon>
        <taxon>Cervidae</taxon>
        <taxon>Odocoileinae</taxon>
        <taxon>Rangifer</taxon>
    </lineage>
</organism>
<dbReference type="Proteomes" id="UP001176941">
    <property type="component" value="Chromosome 4"/>
</dbReference>
<evidence type="ECO:0000256" key="1">
    <source>
        <dbReference type="SAM" id="MobiDB-lite"/>
    </source>
</evidence>
<feature type="compositionally biased region" description="Pro residues" evidence="1">
    <location>
        <begin position="137"/>
        <end position="147"/>
    </location>
</feature>